<evidence type="ECO:0000256" key="4">
    <source>
        <dbReference type="ARBA" id="ARBA00048391"/>
    </source>
</evidence>
<feature type="compositionally biased region" description="Low complexity" evidence="6">
    <location>
        <begin position="127"/>
        <end position="156"/>
    </location>
</feature>
<comment type="caution">
    <text evidence="9">The sequence shown here is derived from an EMBL/GenBank/DDBJ whole genome shotgun (WGS) entry which is preliminary data.</text>
</comment>
<feature type="compositionally biased region" description="Low complexity" evidence="6">
    <location>
        <begin position="165"/>
        <end position="182"/>
    </location>
</feature>
<dbReference type="InterPro" id="IPR050320">
    <property type="entry name" value="N5-glutamine_MTase"/>
</dbReference>
<proteinExistence type="inferred from homology"/>
<organism evidence="9 10">
    <name type="scientific">Paenibacillus favisporus</name>
    <dbReference type="NCBI Taxonomy" id="221028"/>
    <lineage>
        <taxon>Bacteria</taxon>
        <taxon>Bacillati</taxon>
        <taxon>Bacillota</taxon>
        <taxon>Bacilli</taxon>
        <taxon>Bacillales</taxon>
        <taxon>Paenibacillaceae</taxon>
        <taxon>Paenibacillus</taxon>
    </lineage>
</organism>
<dbReference type="RefSeq" id="WP_354500253.1">
    <property type="nucleotide sequence ID" value="NZ_JBEPLV010000005.1"/>
</dbReference>
<keyword evidence="10" id="KW-1185">Reference proteome</keyword>
<evidence type="ECO:0000259" key="8">
    <source>
        <dbReference type="Pfam" id="PF17827"/>
    </source>
</evidence>
<dbReference type="InterPro" id="IPR002052">
    <property type="entry name" value="DNA_methylase_N6_adenine_CS"/>
</dbReference>
<dbReference type="Gene3D" id="1.10.8.10">
    <property type="entry name" value="DNA helicase RuvA subunit, C-terminal domain"/>
    <property type="match status" value="1"/>
</dbReference>
<feature type="domain" description="Release factor glutamine methyltransferase N-terminal" evidence="8">
    <location>
        <begin position="16"/>
        <end position="86"/>
    </location>
</feature>
<dbReference type="InterPro" id="IPR004556">
    <property type="entry name" value="HemK-like"/>
</dbReference>
<dbReference type="HAMAP" id="MF_02126">
    <property type="entry name" value="RF_methyltr_PrmC"/>
    <property type="match status" value="1"/>
</dbReference>
<dbReference type="PROSITE" id="PS00092">
    <property type="entry name" value="N6_MTASE"/>
    <property type="match status" value="1"/>
</dbReference>
<evidence type="ECO:0000256" key="1">
    <source>
        <dbReference type="ARBA" id="ARBA00022603"/>
    </source>
</evidence>
<comment type="similarity">
    <text evidence="5">Belongs to the protein N5-glutamine methyltransferase family. PrmC subfamily.</text>
</comment>
<keyword evidence="1 5" id="KW-0489">Methyltransferase</keyword>
<dbReference type="InterPro" id="IPR029063">
    <property type="entry name" value="SAM-dependent_MTases_sf"/>
</dbReference>
<evidence type="ECO:0000256" key="5">
    <source>
        <dbReference type="HAMAP-Rule" id="MF_02126"/>
    </source>
</evidence>
<feature type="binding site" evidence="5">
    <location>
        <position position="260"/>
    </location>
    <ligand>
        <name>S-adenosyl-L-methionine</name>
        <dbReference type="ChEBI" id="CHEBI:59789"/>
    </ligand>
</feature>
<dbReference type="EC" id="2.1.1.297" evidence="5"/>
<dbReference type="InterPro" id="IPR040758">
    <property type="entry name" value="PrmC_N"/>
</dbReference>
<dbReference type="Gene3D" id="3.40.50.150">
    <property type="entry name" value="Vaccinia Virus protein VP39"/>
    <property type="match status" value="1"/>
</dbReference>
<evidence type="ECO:0000256" key="3">
    <source>
        <dbReference type="ARBA" id="ARBA00022691"/>
    </source>
</evidence>
<dbReference type="EMBL" id="JBEPLV010000005">
    <property type="protein sequence ID" value="MET3548065.1"/>
    <property type="molecule type" value="Genomic_DNA"/>
</dbReference>
<dbReference type="InterPro" id="IPR019874">
    <property type="entry name" value="RF_methyltr_PrmC"/>
</dbReference>
<dbReference type="Pfam" id="PF05175">
    <property type="entry name" value="MTS"/>
    <property type="match status" value="1"/>
</dbReference>
<sequence length="355" mass="37826">MKESTFVMTTKQSIREAFAEASSFLAAHEVMEPQRNAQLLLEHVLGLSGAAYYMALPDPFPDERQKAWEEVISRKAAGEPAQYIIGEQEFYGIPFQVTPAVLIPRPETELLVEAVLQQAARLWPQGAAPAGRAASAAEQEPPQEQGAGRVPGPADAELPDRDAARPAAQGRAAAAPGGDAGTADGLRPLVAADIGTGSGAIAVTLALHAPRWRVYASDISADALRVAARNAEANGVQVAFEEGNLLEPFAGRRVDILVSNPPYIPAADISGLQPEVRDHEPRTALDGGADGLAPYRIMMQQLPLLQEPPRLIGFELGIGQAGEVADLLRQAGHWDEIIIIPDLAGIERHVLGVRR</sequence>
<feature type="domain" description="Methyltransferase small" evidence="7">
    <location>
        <begin position="191"/>
        <end position="263"/>
    </location>
</feature>
<gene>
    <name evidence="5" type="primary">prmC</name>
    <name evidence="9" type="ORF">ABID47_004693</name>
</gene>
<dbReference type="PANTHER" id="PTHR18895">
    <property type="entry name" value="HEMK METHYLTRANSFERASE"/>
    <property type="match status" value="1"/>
</dbReference>
<evidence type="ECO:0000256" key="6">
    <source>
        <dbReference type="SAM" id="MobiDB-lite"/>
    </source>
</evidence>
<feature type="binding site" evidence="5">
    <location>
        <begin position="195"/>
        <end position="199"/>
    </location>
    <ligand>
        <name>S-adenosyl-L-methionine</name>
        <dbReference type="ChEBI" id="CHEBI:59789"/>
    </ligand>
</feature>
<evidence type="ECO:0000256" key="2">
    <source>
        <dbReference type="ARBA" id="ARBA00022679"/>
    </source>
</evidence>
<accession>A0ABV2F8G3</accession>
<dbReference type="NCBIfam" id="TIGR00536">
    <property type="entry name" value="hemK_fam"/>
    <property type="match status" value="1"/>
</dbReference>
<dbReference type="CDD" id="cd02440">
    <property type="entry name" value="AdoMet_MTases"/>
    <property type="match status" value="1"/>
</dbReference>
<dbReference type="GO" id="GO:0032259">
    <property type="term" value="P:methylation"/>
    <property type="evidence" value="ECO:0007669"/>
    <property type="project" value="UniProtKB-KW"/>
</dbReference>
<feature type="binding site" evidence="5">
    <location>
        <begin position="260"/>
        <end position="263"/>
    </location>
    <ligand>
        <name>substrate</name>
    </ligand>
</feature>
<comment type="caution">
    <text evidence="5">Lacks conserved residue(s) required for the propagation of feature annotation.</text>
</comment>
<evidence type="ECO:0000313" key="9">
    <source>
        <dbReference type="EMBL" id="MET3548065.1"/>
    </source>
</evidence>
<dbReference type="Proteomes" id="UP001549098">
    <property type="component" value="Unassembled WGS sequence"/>
</dbReference>
<comment type="catalytic activity">
    <reaction evidence="4 5">
        <text>L-glutaminyl-[peptide chain release factor] + S-adenosyl-L-methionine = N(5)-methyl-L-glutaminyl-[peptide chain release factor] + S-adenosyl-L-homocysteine + H(+)</text>
        <dbReference type="Rhea" id="RHEA:42896"/>
        <dbReference type="Rhea" id="RHEA-COMP:10271"/>
        <dbReference type="Rhea" id="RHEA-COMP:10272"/>
        <dbReference type="ChEBI" id="CHEBI:15378"/>
        <dbReference type="ChEBI" id="CHEBI:30011"/>
        <dbReference type="ChEBI" id="CHEBI:57856"/>
        <dbReference type="ChEBI" id="CHEBI:59789"/>
        <dbReference type="ChEBI" id="CHEBI:61891"/>
        <dbReference type="EC" id="2.1.1.297"/>
    </reaction>
</comment>
<feature type="binding site" evidence="5">
    <location>
        <position position="218"/>
    </location>
    <ligand>
        <name>S-adenosyl-L-methionine</name>
        <dbReference type="ChEBI" id="CHEBI:59789"/>
    </ligand>
</feature>
<comment type="function">
    <text evidence="5">Methylates the class 1 translation termination release factors RF1/PrfA and RF2/PrfB on the glutamine residue of the universally conserved GGQ motif.</text>
</comment>
<protein>
    <recommendedName>
        <fullName evidence="5">Release factor glutamine methyltransferase</fullName>
        <shortName evidence="5">RF MTase</shortName>
        <ecNumber evidence="5">2.1.1.297</ecNumber>
    </recommendedName>
    <alternativeName>
        <fullName evidence="5">N5-glutamine methyltransferase PrmC</fullName>
    </alternativeName>
    <alternativeName>
        <fullName evidence="5">Protein-(glutamine-N5) MTase PrmC</fullName>
    </alternativeName>
    <alternativeName>
        <fullName evidence="5">Protein-glutamine N-methyltransferase PrmC</fullName>
    </alternativeName>
</protein>
<keyword evidence="2 5" id="KW-0808">Transferase</keyword>
<dbReference type="InterPro" id="IPR007848">
    <property type="entry name" value="Small_mtfrase_dom"/>
</dbReference>
<dbReference type="Pfam" id="PF17827">
    <property type="entry name" value="PrmC_N"/>
    <property type="match status" value="1"/>
</dbReference>
<keyword evidence="3 5" id="KW-0949">S-adenosyl-L-methionine</keyword>
<dbReference type="PANTHER" id="PTHR18895:SF74">
    <property type="entry name" value="MTRF1L RELEASE FACTOR GLUTAMINE METHYLTRANSFERASE"/>
    <property type="match status" value="1"/>
</dbReference>
<name>A0ABV2F8G3_9BACL</name>
<feature type="region of interest" description="Disordered" evidence="6">
    <location>
        <begin position="127"/>
        <end position="182"/>
    </location>
</feature>
<dbReference type="GO" id="GO:0102559">
    <property type="term" value="F:peptide chain release factor N(5)-glutamine methyltransferase activity"/>
    <property type="evidence" value="ECO:0007669"/>
    <property type="project" value="UniProtKB-EC"/>
</dbReference>
<evidence type="ECO:0000259" key="7">
    <source>
        <dbReference type="Pfam" id="PF05175"/>
    </source>
</evidence>
<dbReference type="SUPFAM" id="SSF53335">
    <property type="entry name" value="S-adenosyl-L-methionine-dependent methyltransferases"/>
    <property type="match status" value="1"/>
</dbReference>
<reference evidence="9 10" key="1">
    <citation type="submission" date="2024-06" db="EMBL/GenBank/DDBJ databases">
        <title>Genomic Encyclopedia of Type Strains, Phase IV (KMG-IV): sequencing the most valuable type-strain genomes for metagenomic binning, comparative biology and taxonomic classification.</title>
        <authorList>
            <person name="Goeker M."/>
        </authorList>
    </citation>
    <scope>NUCLEOTIDE SEQUENCE [LARGE SCALE GENOMIC DNA]</scope>
    <source>
        <strain evidence="9 10">DSM 17253</strain>
    </source>
</reference>
<evidence type="ECO:0000313" key="10">
    <source>
        <dbReference type="Proteomes" id="UP001549098"/>
    </source>
</evidence>